<dbReference type="Proteomes" id="UP000601435">
    <property type="component" value="Unassembled WGS sequence"/>
</dbReference>
<feature type="chain" id="PRO_5032919199" evidence="7">
    <location>
        <begin position="19"/>
        <end position="482"/>
    </location>
</feature>
<dbReference type="GO" id="GO:0004190">
    <property type="term" value="F:aspartic-type endopeptidase activity"/>
    <property type="evidence" value="ECO:0007669"/>
    <property type="project" value="InterPro"/>
</dbReference>
<dbReference type="Gene3D" id="2.40.70.10">
    <property type="entry name" value="Acid Proteases"/>
    <property type="match status" value="2"/>
</dbReference>
<evidence type="ECO:0000256" key="4">
    <source>
        <dbReference type="ARBA" id="ARBA00022801"/>
    </source>
</evidence>
<evidence type="ECO:0000256" key="6">
    <source>
        <dbReference type="SAM" id="MobiDB-lite"/>
    </source>
</evidence>
<organism evidence="9 10">
    <name type="scientific">Symbiodinium necroappetens</name>
    <dbReference type="NCBI Taxonomy" id="1628268"/>
    <lineage>
        <taxon>Eukaryota</taxon>
        <taxon>Sar</taxon>
        <taxon>Alveolata</taxon>
        <taxon>Dinophyceae</taxon>
        <taxon>Suessiales</taxon>
        <taxon>Symbiodiniaceae</taxon>
        <taxon>Symbiodinium</taxon>
    </lineage>
</organism>
<dbReference type="SUPFAM" id="SSF50630">
    <property type="entry name" value="Acid proteases"/>
    <property type="match status" value="1"/>
</dbReference>
<dbReference type="InterPro" id="IPR001461">
    <property type="entry name" value="Aspartic_peptidase_A1"/>
</dbReference>
<evidence type="ECO:0000256" key="2">
    <source>
        <dbReference type="ARBA" id="ARBA00022670"/>
    </source>
</evidence>
<dbReference type="AlphaFoldDB" id="A0A812S5H0"/>
<gene>
    <name evidence="9" type="primary">A39</name>
    <name evidence="9" type="ORF">SNEC2469_LOCUS13148</name>
</gene>
<dbReference type="PRINTS" id="PR00792">
    <property type="entry name" value="PEPSIN"/>
</dbReference>
<reference evidence="9" key="1">
    <citation type="submission" date="2021-02" db="EMBL/GenBank/DDBJ databases">
        <authorList>
            <person name="Dougan E. K."/>
            <person name="Rhodes N."/>
            <person name="Thang M."/>
            <person name="Chan C."/>
        </authorList>
    </citation>
    <scope>NUCLEOTIDE SEQUENCE</scope>
</reference>
<dbReference type="EMBL" id="CAJNJA010020971">
    <property type="protein sequence ID" value="CAE7467789.1"/>
    <property type="molecule type" value="Genomic_DNA"/>
</dbReference>
<keyword evidence="3 7" id="KW-0732">Signal</keyword>
<keyword evidence="10" id="KW-1185">Reference proteome</keyword>
<keyword evidence="4" id="KW-0378">Hydrolase</keyword>
<evidence type="ECO:0000256" key="1">
    <source>
        <dbReference type="ARBA" id="ARBA00007447"/>
    </source>
</evidence>
<dbReference type="InterPro" id="IPR033121">
    <property type="entry name" value="PEPTIDASE_A1"/>
</dbReference>
<proteinExistence type="inferred from homology"/>
<sequence>MQKRLLLLVFCLSQISFGTYDAERKIEHARLYGNVDYYAYYFVDLVVGTPPQRVSVILDTGSGVCAYPCANCGHCGHHIDPAFDIGKSSTARWLQCSSGRCPVGRCQSGKCSYYQGYTEGSSISGFWFEDMISLGDMIQHNPQVNARMGCHSNENNLFFTQKANGIMGIGPSALSGQAILDKIFKDREHVTHKVFSICLAEWGGQFNVGGFDESLHSGQVKRIRLKPGGFYSVQLTAMKVNGVSISTTWGSTMIDSGTTYTYMRSSNYRALMSAIETYCRGHQCGGTKHGTKCWTLPHGPEKFPHISVIFDGVETKWVPKAYFYRKGRTDTYCYGFEDDGPRANTVLGAVWMTHQDVIFDMEKNEVGIAPASCPEYKDRDRPSHSAKAPLDVGQTKGQPGSERDPQRARRWGLMWSLSTLQVKSTVPSSTTAPSNQDAIPARFLGQDPLHFIGAIVAGVLSVTWSTWHVKLKEDEESGMCWS</sequence>
<evidence type="ECO:0000256" key="7">
    <source>
        <dbReference type="SAM" id="SignalP"/>
    </source>
</evidence>
<protein>
    <submittedName>
        <fullName evidence="9">A39 protein</fullName>
    </submittedName>
</protein>
<evidence type="ECO:0000256" key="3">
    <source>
        <dbReference type="ARBA" id="ARBA00022729"/>
    </source>
</evidence>
<evidence type="ECO:0000256" key="5">
    <source>
        <dbReference type="PIRSR" id="PIRSR601461-1"/>
    </source>
</evidence>
<dbReference type="GO" id="GO:0006508">
    <property type="term" value="P:proteolysis"/>
    <property type="evidence" value="ECO:0007669"/>
    <property type="project" value="UniProtKB-KW"/>
</dbReference>
<dbReference type="PANTHER" id="PTHR13683:SF375">
    <property type="entry name" value="PEPTIDASE A1 DOMAIN-CONTAINING PROTEIN"/>
    <property type="match status" value="1"/>
</dbReference>
<feature type="active site" evidence="5">
    <location>
        <position position="255"/>
    </location>
</feature>
<dbReference type="InterPro" id="IPR021109">
    <property type="entry name" value="Peptidase_aspartic_dom_sf"/>
</dbReference>
<accession>A0A812S5H0</accession>
<comment type="caution">
    <text evidence="9">The sequence shown here is derived from an EMBL/GenBank/DDBJ whole genome shotgun (WGS) entry which is preliminary data.</text>
</comment>
<feature type="region of interest" description="Disordered" evidence="6">
    <location>
        <begin position="372"/>
        <end position="407"/>
    </location>
</feature>
<name>A0A812S5H0_9DINO</name>
<feature type="active site" evidence="5">
    <location>
        <position position="59"/>
    </location>
</feature>
<keyword evidence="2" id="KW-0645">Protease</keyword>
<dbReference type="PANTHER" id="PTHR13683">
    <property type="entry name" value="ASPARTYL PROTEASES"/>
    <property type="match status" value="1"/>
</dbReference>
<feature type="signal peptide" evidence="7">
    <location>
        <begin position="1"/>
        <end position="18"/>
    </location>
</feature>
<evidence type="ECO:0000313" key="10">
    <source>
        <dbReference type="Proteomes" id="UP000601435"/>
    </source>
</evidence>
<comment type="similarity">
    <text evidence="1">Belongs to the peptidase A1 family.</text>
</comment>
<dbReference type="Pfam" id="PF00026">
    <property type="entry name" value="Asp"/>
    <property type="match status" value="1"/>
</dbReference>
<dbReference type="OrthoDB" id="2747330at2759"/>
<dbReference type="PROSITE" id="PS51767">
    <property type="entry name" value="PEPTIDASE_A1"/>
    <property type="match status" value="1"/>
</dbReference>
<evidence type="ECO:0000259" key="8">
    <source>
        <dbReference type="PROSITE" id="PS51767"/>
    </source>
</evidence>
<feature type="domain" description="Peptidase A1" evidence="8">
    <location>
        <begin position="41"/>
        <end position="369"/>
    </location>
</feature>
<evidence type="ECO:0000313" key="9">
    <source>
        <dbReference type="EMBL" id="CAE7467789.1"/>
    </source>
</evidence>